<keyword evidence="5" id="KW-0067">ATP-binding</keyword>
<accession>A0A1C5GBE0</accession>
<dbReference type="GO" id="GO:0005524">
    <property type="term" value="F:ATP binding"/>
    <property type="evidence" value="ECO:0007669"/>
    <property type="project" value="UniProtKB-KW"/>
</dbReference>
<organism evidence="7 8">
    <name type="scientific">Micromonospora echinofusca</name>
    <dbReference type="NCBI Taxonomy" id="47858"/>
    <lineage>
        <taxon>Bacteria</taxon>
        <taxon>Bacillati</taxon>
        <taxon>Actinomycetota</taxon>
        <taxon>Actinomycetes</taxon>
        <taxon>Micromonosporales</taxon>
        <taxon>Micromonosporaceae</taxon>
        <taxon>Micromonospora</taxon>
    </lineage>
</organism>
<dbReference type="InterPro" id="IPR006204">
    <property type="entry name" value="GHMP_kinase_N_dom"/>
</dbReference>
<dbReference type="InterPro" id="IPR014721">
    <property type="entry name" value="Ribsml_uS5_D2-typ_fold_subgr"/>
</dbReference>
<dbReference type="Gene3D" id="3.30.230.10">
    <property type="match status" value="1"/>
</dbReference>
<evidence type="ECO:0000313" key="7">
    <source>
        <dbReference type="EMBL" id="SCG17060.1"/>
    </source>
</evidence>
<dbReference type="PANTHER" id="PTHR20861:SF1">
    <property type="entry name" value="HOMOSERINE KINASE"/>
    <property type="match status" value="1"/>
</dbReference>
<sequence>MTATGSVAGFAPVRVGSVRGAVPSVPPAAGIEGRVRLRYPNRLNAMALDPSKVLPGAGSYPAGELVFVTDLFTSVEVEVTASGDGVEVTADSARPVLGRHAALLMRQVLGLTGEMRITIRSHPLPPHVGLGSSSAVLAAVAAAINELCGRPLDHRTLMRLLVDNHGEEIDGNDDEIMPVQCIGGSAAAGLVPGAIQVVSGNAVALLAAPAPAGHTIVLAVPPDLRSWDASESLRAEAENFDGFLETGRRYAPQIAYRLLHECWPDLVTGTPSTLGQLVFDYRFEMGSIRNCAFSHPRLLQYAAQVRQLFESGQAAVLSLSSVGPLFFALTEQPDAVAAGFEAAGLTTFRAMPWDQGYLIDECTVKRDARNG</sequence>
<dbReference type="Pfam" id="PF00288">
    <property type="entry name" value="GHMP_kinases_N"/>
    <property type="match status" value="1"/>
</dbReference>
<keyword evidence="8" id="KW-1185">Reference proteome</keyword>
<feature type="domain" description="GHMP kinase N-terminal" evidence="6">
    <location>
        <begin position="101"/>
        <end position="163"/>
    </location>
</feature>
<dbReference type="Proteomes" id="UP000198251">
    <property type="component" value="Chromosome I"/>
</dbReference>
<dbReference type="EMBL" id="LT607733">
    <property type="protein sequence ID" value="SCG17060.1"/>
    <property type="molecule type" value="Genomic_DNA"/>
</dbReference>
<dbReference type="AlphaFoldDB" id="A0A1C5GBE0"/>
<dbReference type="GO" id="GO:0008652">
    <property type="term" value="P:amino acid biosynthetic process"/>
    <property type="evidence" value="ECO:0007669"/>
    <property type="project" value="UniProtKB-KW"/>
</dbReference>
<keyword evidence="4 7" id="KW-0418">Kinase</keyword>
<keyword evidence="3" id="KW-0547">Nucleotide-binding</keyword>
<evidence type="ECO:0000256" key="3">
    <source>
        <dbReference type="ARBA" id="ARBA00022741"/>
    </source>
</evidence>
<evidence type="ECO:0000256" key="5">
    <source>
        <dbReference type="ARBA" id="ARBA00022840"/>
    </source>
</evidence>
<name>A0A1C5GBE0_MICEH</name>
<protein>
    <submittedName>
        <fullName evidence="7">Homoserine kinase</fullName>
    </submittedName>
</protein>
<evidence type="ECO:0000259" key="6">
    <source>
        <dbReference type="Pfam" id="PF00288"/>
    </source>
</evidence>
<evidence type="ECO:0000256" key="4">
    <source>
        <dbReference type="ARBA" id="ARBA00022777"/>
    </source>
</evidence>
<dbReference type="InterPro" id="IPR020568">
    <property type="entry name" value="Ribosomal_Su5_D2-typ_SF"/>
</dbReference>
<keyword evidence="2" id="KW-0808">Transferase</keyword>
<dbReference type="SUPFAM" id="SSF54211">
    <property type="entry name" value="Ribosomal protein S5 domain 2-like"/>
    <property type="match status" value="1"/>
</dbReference>
<dbReference type="RefSeq" id="WP_089000864.1">
    <property type="nucleotide sequence ID" value="NZ_LT607733.1"/>
</dbReference>
<evidence type="ECO:0000313" key="8">
    <source>
        <dbReference type="Proteomes" id="UP000198251"/>
    </source>
</evidence>
<gene>
    <name evidence="7" type="ORF">GA0070610_3364</name>
</gene>
<reference evidence="7 8" key="1">
    <citation type="submission" date="2016-06" db="EMBL/GenBank/DDBJ databases">
        <authorList>
            <person name="Kjaerup R.B."/>
            <person name="Dalgaard T.S."/>
            <person name="Juul-Madsen H.R."/>
        </authorList>
    </citation>
    <scope>NUCLEOTIDE SEQUENCE [LARGE SCALE GENOMIC DNA]</scope>
    <source>
        <strain evidence="7 8">DSM 43913</strain>
    </source>
</reference>
<keyword evidence="1" id="KW-0028">Amino-acid biosynthesis</keyword>
<dbReference type="PANTHER" id="PTHR20861">
    <property type="entry name" value="HOMOSERINE/4-DIPHOSPHOCYTIDYL-2-C-METHYL-D-ERYTHRITOL KINASE"/>
    <property type="match status" value="1"/>
</dbReference>
<proteinExistence type="predicted"/>
<dbReference type="GeneID" id="95803108"/>
<dbReference type="GO" id="GO:0016301">
    <property type="term" value="F:kinase activity"/>
    <property type="evidence" value="ECO:0007669"/>
    <property type="project" value="UniProtKB-KW"/>
</dbReference>
<evidence type="ECO:0000256" key="1">
    <source>
        <dbReference type="ARBA" id="ARBA00022605"/>
    </source>
</evidence>
<evidence type="ECO:0000256" key="2">
    <source>
        <dbReference type="ARBA" id="ARBA00022679"/>
    </source>
</evidence>